<dbReference type="Pfam" id="PF01588">
    <property type="entry name" value="tRNA_bind"/>
    <property type="match status" value="1"/>
</dbReference>
<reference evidence="5" key="2">
    <citation type="submission" date="2020-09" db="EMBL/GenBank/DDBJ databases">
        <authorList>
            <person name="Sun Q."/>
            <person name="Ohkuma M."/>
        </authorList>
    </citation>
    <scope>NUCLEOTIDE SEQUENCE</scope>
    <source>
        <strain evidence="5">JCM 14719</strain>
    </source>
</reference>
<reference evidence="5" key="1">
    <citation type="journal article" date="2014" name="Int. J. Syst. Evol. Microbiol.">
        <title>Complete genome sequence of Corynebacterium casei LMG S-19264T (=DSM 44701T), isolated from a smear-ripened cheese.</title>
        <authorList>
            <consortium name="US DOE Joint Genome Institute (JGI-PGF)"/>
            <person name="Walter F."/>
            <person name="Albersmeier A."/>
            <person name="Kalinowski J."/>
            <person name="Ruckert C."/>
        </authorList>
    </citation>
    <scope>NUCLEOTIDE SEQUENCE</scope>
    <source>
        <strain evidence="5">JCM 14719</strain>
    </source>
</reference>
<protein>
    <submittedName>
        <fullName evidence="5">tRNA-binding protein</fullName>
    </submittedName>
</protein>
<dbReference type="NCBIfam" id="NF045760">
    <property type="entry name" value="YtpR"/>
    <property type="match status" value="1"/>
</dbReference>
<dbReference type="Gene3D" id="3.30.1940.10">
    <property type="entry name" value="YtpR-like"/>
    <property type="match status" value="1"/>
</dbReference>
<evidence type="ECO:0000256" key="2">
    <source>
        <dbReference type="ARBA" id="ARBA00022884"/>
    </source>
</evidence>
<evidence type="ECO:0000313" key="6">
    <source>
        <dbReference type="Proteomes" id="UP000637720"/>
    </source>
</evidence>
<dbReference type="PROSITE" id="PS50886">
    <property type="entry name" value="TRBD"/>
    <property type="match status" value="1"/>
</dbReference>
<evidence type="ECO:0000313" key="5">
    <source>
        <dbReference type="EMBL" id="GGJ97555.1"/>
    </source>
</evidence>
<dbReference type="InterPro" id="IPR027855">
    <property type="entry name" value="DUF4479"/>
</dbReference>
<dbReference type="Proteomes" id="UP000637720">
    <property type="component" value="Unassembled WGS sequence"/>
</dbReference>
<name>A0A8J3B5S8_9BACI</name>
<dbReference type="Pfam" id="PF14794">
    <property type="entry name" value="DUF4479"/>
    <property type="match status" value="1"/>
</dbReference>
<accession>A0A8J3B5S8</accession>
<dbReference type="InterPro" id="IPR037154">
    <property type="entry name" value="YtpR-like_sf"/>
</dbReference>
<feature type="domain" description="TRNA-binding" evidence="4">
    <location>
        <begin position="88"/>
        <end position="200"/>
    </location>
</feature>
<keyword evidence="1 3" id="KW-0820">tRNA-binding</keyword>
<dbReference type="RefSeq" id="WP_054671981.1">
    <property type="nucleotide sequence ID" value="NZ_BMOF01000013.1"/>
</dbReference>
<comment type="caution">
    <text evidence="5">The sequence shown here is derived from an EMBL/GenBank/DDBJ whole genome shotgun (WGS) entry which is preliminary data.</text>
</comment>
<evidence type="ECO:0000256" key="3">
    <source>
        <dbReference type="PROSITE-ProRule" id="PRU00209"/>
    </source>
</evidence>
<dbReference type="CDD" id="cd02796">
    <property type="entry name" value="tRNA_bind_bactPheRS"/>
    <property type="match status" value="1"/>
</dbReference>
<dbReference type="InterPro" id="IPR002547">
    <property type="entry name" value="tRNA-bd_dom"/>
</dbReference>
<dbReference type="InterPro" id="IPR033714">
    <property type="entry name" value="tRNA_bind_bactPheRS"/>
</dbReference>
<organism evidence="5 6">
    <name type="scientific">Calditerricola satsumensis</name>
    <dbReference type="NCBI Taxonomy" id="373054"/>
    <lineage>
        <taxon>Bacteria</taxon>
        <taxon>Bacillati</taxon>
        <taxon>Bacillota</taxon>
        <taxon>Bacilli</taxon>
        <taxon>Bacillales</taxon>
        <taxon>Bacillaceae</taxon>
        <taxon>Calditerricola</taxon>
    </lineage>
</organism>
<dbReference type="GO" id="GO:0000049">
    <property type="term" value="F:tRNA binding"/>
    <property type="evidence" value="ECO:0007669"/>
    <property type="project" value="UniProtKB-UniRule"/>
</dbReference>
<sequence>MYFVYNPQGLGDVVLAAVDHVPEAERVVERAGDAVLIRRREDGALAGINLFRYSQYGTWPIVGVALANQERVDRFNEALARAGVEERLVFVPRIVVGRVVEKAPHPQADKLSVCRVDVGDGRVRQIVCGAPNVAAGQTVVVALPGAVLPNGLRIQPTQLRGVDSEGMICAARELGLKGAPQQKGILVLDASAYPVGAPFADHDYAQVQRGA</sequence>
<dbReference type="AlphaFoldDB" id="A0A8J3B5S8"/>
<dbReference type="FunFam" id="2.40.50.140:FF:000045">
    <property type="entry name" value="Phenylalanine--tRNA ligase beta subunit"/>
    <property type="match status" value="1"/>
</dbReference>
<evidence type="ECO:0000259" key="4">
    <source>
        <dbReference type="PROSITE" id="PS50886"/>
    </source>
</evidence>
<dbReference type="InterPro" id="IPR012340">
    <property type="entry name" value="NA-bd_OB-fold"/>
</dbReference>
<dbReference type="EMBL" id="BMOF01000013">
    <property type="protein sequence ID" value="GGJ97555.1"/>
    <property type="molecule type" value="Genomic_DNA"/>
</dbReference>
<keyword evidence="6" id="KW-1185">Reference proteome</keyword>
<keyword evidence="2 3" id="KW-0694">RNA-binding</keyword>
<dbReference type="SUPFAM" id="SSF50249">
    <property type="entry name" value="Nucleic acid-binding proteins"/>
    <property type="match status" value="1"/>
</dbReference>
<evidence type="ECO:0000256" key="1">
    <source>
        <dbReference type="ARBA" id="ARBA00022555"/>
    </source>
</evidence>
<gene>
    <name evidence="5" type="ORF">GCM10007043_09240</name>
</gene>
<dbReference type="Gene3D" id="2.40.50.140">
    <property type="entry name" value="Nucleic acid-binding proteins"/>
    <property type="match status" value="1"/>
</dbReference>
<proteinExistence type="predicted"/>